<dbReference type="EMBL" id="JABAEW010000008">
    <property type="protein sequence ID" value="NMD86106.1"/>
    <property type="molecule type" value="Genomic_DNA"/>
</dbReference>
<dbReference type="Proteomes" id="UP000576225">
    <property type="component" value="Unassembled WGS sequence"/>
</dbReference>
<reference evidence="1 2" key="1">
    <citation type="submission" date="2020-04" db="EMBL/GenBank/DDBJ databases">
        <authorList>
            <person name="Hitch T.C.A."/>
            <person name="Wylensek D."/>
            <person name="Clavel T."/>
        </authorList>
    </citation>
    <scope>NUCLEOTIDE SEQUENCE [LARGE SCALE GENOMIC DNA]</scope>
    <source>
        <strain evidence="1 2">COR2-253-APC-1A</strain>
    </source>
</reference>
<name>A0A848AZL2_9BACT</name>
<proteinExistence type="predicted"/>
<protein>
    <submittedName>
        <fullName evidence="1">Uncharacterized protein</fullName>
    </submittedName>
</protein>
<gene>
    <name evidence="1" type="ORF">HF882_05860</name>
</gene>
<accession>A0A848AZL2</accession>
<evidence type="ECO:0000313" key="2">
    <source>
        <dbReference type="Proteomes" id="UP000576225"/>
    </source>
</evidence>
<comment type="caution">
    <text evidence="1">The sequence shown here is derived from an EMBL/GenBank/DDBJ whole genome shotgun (WGS) entry which is preliminary data.</text>
</comment>
<dbReference type="RefSeq" id="WP_168961960.1">
    <property type="nucleotide sequence ID" value="NZ_JABAEW010000008.1"/>
</dbReference>
<sequence length="60" mass="6824">MAKLFSFLGTLMAGLAPQAERMLVEVDFRLSEPRRDGSSGFRQMARSVMRYSDFSVCELM</sequence>
<evidence type="ECO:0000313" key="1">
    <source>
        <dbReference type="EMBL" id="NMD86106.1"/>
    </source>
</evidence>
<organism evidence="1 2">
    <name type="scientific">Victivallis vadensis</name>
    <dbReference type="NCBI Taxonomy" id="172901"/>
    <lineage>
        <taxon>Bacteria</taxon>
        <taxon>Pseudomonadati</taxon>
        <taxon>Lentisphaerota</taxon>
        <taxon>Lentisphaeria</taxon>
        <taxon>Victivallales</taxon>
        <taxon>Victivallaceae</taxon>
        <taxon>Victivallis</taxon>
    </lineage>
</organism>
<dbReference type="AlphaFoldDB" id="A0A848AZL2"/>